<dbReference type="Proteomes" id="UP000663887">
    <property type="component" value="Unassembled WGS sequence"/>
</dbReference>
<dbReference type="EMBL" id="CAJOBF010009801">
    <property type="protein sequence ID" value="CAF4281404.1"/>
    <property type="molecule type" value="Genomic_DNA"/>
</dbReference>
<dbReference type="InterPro" id="IPR012337">
    <property type="entry name" value="RNaseH-like_sf"/>
</dbReference>
<comment type="caution">
    <text evidence="8">The sequence shown here is derived from an EMBL/GenBank/DDBJ whole genome shotgun (WGS) entry which is preliminary data.</text>
</comment>
<dbReference type="InterPro" id="IPR052035">
    <property type="entry name" value="ZnF_BED_domain_contain"/>
</dbReference>
<dbReference type="AlphaFoldDB" id="A0A820GQ14"/>
<protein>
    <submittedName>
        <fullName evidence="8">Uncharacterized protein</fullName>
    </submittedName>
</protein>
<dbReference type="PANTHER" id="PTHR46481">
    <property type="entry name" value="ZINC FINGER BED DOMAIN-CONTAINING PROTEIN 4"/>
    <property type="match status" value="1"/>
</dbReference>
<keyword evidence="3" id="KW-0863">Zinc-finger</keyword>
<evidence type="ECO:0000256" key="1">
    <source>
        <dbReference type="ARBA" id="ARBA00004123"/>
    </source>
</evidence>
<evidence type="ECO:0000313" key="7">
    <source>
        <dbReference type="EMBL" id="CAF2146601.1"/>
    </source>
</evidence>
<evidence type="ECO:0000313" key="8">
    <source>
        <dbReference type="EMBL" id="CAF4281404.1"/>
    </source>
</evidence>
<gene>
    <name evidence="8" type="ORF">UXM345_LOCUS32365</name>
    <name evidence="7" type="ORF">XDN619_LOCUS27866</name>
</gene>
<evidence type="ECO:0000313" key="9">
    <source>
        <dbReference type="Proteomes" id="UP000663842"/>
    </source>
</evidence>
<accession>A0A820GQ14</accession>
<dbReference type="EMBL" id="CAJNRG010013232">
    <property type="protein sequence ID" value="CAF2146601.1"/>
    <property type="molecule type" value="Genomic_DNA"/>
</dbReference>
<proteinExistence type="predicted"/>
<name>A0A820GQ14_9BILA</name>
<feature type="region of interest" description="Disordered" evidence="6">
    <location>
        <begin position="1"/>
        <end position="26"/>
    </location>
</feature>
<evidence type="ECO:0000256" key="3">
    <source>
        <dbReference type="ARBA" id="ARBA00022771"/>
    </source>
</evidence>
<evidence type="ECO:0000256" key="5">
    <source>
        <dbReference type="ARBA" id="ARBA00023242"/>
    </source>
</evidence>
<dbReference type="Proteomes" id="UP000663842">
    <property type="component" value="Unassembled WGS sequence"/>
</dbReference>
<feature type="compositionally biased region" description="Low complexity" evidence="6">
    <location>
        <begin position="1"/>
        <end position="22"/>
    </location>
</feature>
<organism evidence="8 9">
    <name type="scientific">Rotaria magnacalcarata</name>
    <dbReference type="NCBI Taxonomy" id="392030"/>
    <lineage>
        <taxon>Eukaryota</taxon>
        <taxon>Metazoa</taxon>
        <taxon>Spiralia</taxon>
        <taxon>Gnathifera</taxon>
        <taxon>Rotifera</taxon>
        <taxon>Eurotatoria</taxon>
        <taxon>Bdelloidea</taxon>
        <taxon>Philodinida</taxon>
        <taxon>Philodinidae</taxon>
        <taxon>Rotaria</taxon>
    </lineage>
</organism>
<keyword evidence="2" id="KW-0479">Metal-binding</keyword>
<keyword evidence="5" id="KW-0539">Nucleus</keyword>
<dbReference type="PANTHER" id="PTHR46481:SF10">
    <property type="entry name" value="ZINC FINGER BED DOMAIN-CONTAINING PROTEIN 39"/>
    <property type="match status" value="1"/>
</dbReference>
<feature type="region of interest" description="Disordered" evidence="6">
    <location>
        <begin position="295"/>
        <end position="315"/>
    </location>
</feature>
<sequence>MMDNSDSSSSSSSTTSLSATPKSKNELSSKNEYFAKTVRDQFFRDIIKNEKNWSAKCAICEETVLDNIGVTSNVNRHVKRNHQTAYNEWFQKLKQSEQQQPKLLDFISKKGRVSSPSKQLYPPGHQRQQQLHDAIVQNLIIEAGLPLSLVERPEFIKFMSTVDPKFKNISRRTLKRTTIPCLYRKMNDMLKQFCATAEYISLTLDIWTDRRTRSFFSITGHAIINMEFKSYVLCFLPLYGSHNSEKLLEYYDLTINEFQIQNKLCRIVTDNASNNIKAFENLIIPGFESYFDDDNAPDSNDSGSDQSGDDSYDNAMTDVMSSMNKTLNVIEDSFDTLASKNGLRLPCFAHTLQLVVQDGLKEATCIKQAIVKVSKIAKLAHSSISFAEKLETIGASVPKANKTRWNSQLYTVQKILEIPPVQLNSMLTELKRKDLCLGLRDLSMLNEFVSLLTLIGEATTATQAEHSPSISLVGPSIVSIYYDLINERNNVTYTTTFCNALLSSLIARFGGLLKSLNIEFDMPVQKKGTYDLYEDPIFLVSSFLDGKFKLKWITESGLPEEEKVDVCTKIKNLVFDHCVLLANVANDVIVAETHEETEEEVISISNSKRKKVVFLS</sequence>
<dbReference type="GO" id="GO:0008270">
    <property type="term" value="F:zinc ion binding"/>
    <property type="evidence" value="ECO:0007669"/>
    <property type="project" value="UniProtKB-KW"/>
</dbReference>
<reference evidence="8" key="1">
    <citation type="submission" date="2021-02" db="EMBL/GenBank/DDBJ databases">
        <authorList>
            <person name="Nowell W R."/>
        </authorList>
    </citation>
    <scope>NUCLEOTIDE SEQUENCE</scope>
</reference>
<evidence type="ECO:0000256" key="6">
    <source>
        <dbReference type="SAM" id="MobiDB-lite"/>
    </source>
</evidence>
<evidence type="ECO:0000256" key="4">
    <source>
        <dbReference type="ARBA" id="ARBA00022833"/>
    </source>
</evidence>
<dbReference type="SUPFAM" id="SSF53098">
    <property type="entry name" value="Ribonuclease H-like"/>
    <property type="match status" value="1"/>
</dbReference>
<evidence type="ECO:0000256" key="2">
    <source>
        <dbReference type="ARBA" id="ARBA00022723"/>
    </source>
</evidence>
<keyword evidence="4" id="KW-0862">Zinc</keyword>
<dbReference type="GO" id="GO:0005634">
    <property type="term" value="C:nucleus"/>
    <property type="evidence" value="ECO:0007669"/>
    <property type="project" value="UniProtKB-SubCell"/>
</dbReference>
<comment type="subcellular location">
    <subcellularLocation>
        <location evidence="1">Nucleus</location>
    </subcellularLocation>
</comment>